<evidence type="ECO:0000313" key="10">
    <source>
        <dbReference type="EMBL" id="BAN35459.1"/>
    </source>
</evidence>
<dbReference type="eggNOG" id="COG2844">
    <property type="taxonomic scope" value="Bacteria"/>
</dbReference>
<dbReference type="Proteomes" id="UP000015559">
    <property type="component" value="Chromosome"/>
</dbReference>
<comment type="domain">
    <text evidence="7">Has four distinct domains: an N-terminal nucleotidyltransferase (NT) domain responsible for UTase activity, a central HD domain that encodes UR activity, and two C-terminal ACT domains that seem to have a role in glutamine sensing.</text>
</comment>
<comment type="catalytic activity">
    <reaction evidence="7">
        <text>[protein-PII]-L-tyrosine + UTP = [protein-PII]-uridylyl-L-tyrosine + diphosphate</text>
        <dbReference type="Rhea" id="RHEA:13673"/>
        <dbReference type="Rhea" id="RHEA-COMP:12147"/>
        <dbReference type="Rhea" id="RHEA-COMP:12148"/>
        <dbReference type="ChEBI" id="CHEBI:33019"/>
        <dbReference type="ChEBI" id="CHEBI:46398"/>
        <dbReference type="ChEBI" id="CHEBI:46858"/>
        <dbReference type="ChEBI" id="CHEBI:90602"/>
        <dbReference type="EC" id="2.7.7.59"/>
    </reaction>
</comment>
<dbReference type="CDD" id="cd04899">
    <property type="entry name" value="ACT_ACR-UUR-like_2"/>
    <property type="match status" value="1"/>
</dbReference>
<comment type="similarity">
    <text evidence="7">Belongs to the GlnD family.</text>
</comment>
<proteinExistence type="inferred from homology"/>
<dbReference type="NCBIfam" id="TIGR01693">
    <property type="entry name" value="UTase_glnD"/>
    <property type="match status" value="1"/>
</dbReference>
<dbReference type="EC" id="3.1.4.-" evidence="7"/>
<sequence>MVPPSMDTKRWRETLQIGRSKLRHTYLKNGNAAALLHGHSRLVDKLLQTIWRHLSLPSSSVLIAVGGYGRQQLFPGSDTDLLILLPSNPDEMLGQKLEQLIGLLWDTGLEVGHSVRTLPECLEEAKDITVQTNLLEARFLAGNRTLFQRFTVAAQENLNAQDFFEAKLLEQQRRYARFHDTAYNLEPNLKESPGGLRDLQNILWVSRALGLGDNWNKLALGSIITVQEARQIRSHERFLENLRIRLHYLARRREDRLLFDHQTLLAEQCGYTDKAQHRASEQLMQRYYRTAKAVSLLNEILLKNLRERTSPAALRQVDPINETFQARNGLLEITDTDAFQREPSIILESFLLLQQHPELSGMSATTLRALWRSTPKINAAFRRQPSNQALFMQIIRQPRGLTHELRLMNQLGILGRYIPAFGRIVGQMQHDLFHVYTVDEHIMMVVRNLRRFTVPEFAHEFPLASGLINNFERPEVLYLAGLFHDIAKGRGGDHSTLGTVDARRFCRQHGLSEESTDMVTWLVENHLVMSATAQKQDTSDPEVIESFANRVRDQRHLVALYLLTVADIRGTSPKVWNGWKGKLLEDLFRATQRYLASGSTPLDTHLQTRQTEALSILRLYAFANDAHQALWAQLESGYFLRHEAQEIAWHVRNLHAKVNSGQPVVKARLSPAGEGIQVMIYTPDKDDLFTRICSFFERNDFNIVEAKIHTSRHGYALDSYVVLDEANRAAHYRDLLSFIEYELSQRLTPDKAPEPPLQGRLSRHLKHFPITPEISVKPDEKRVYHVLSIVAGDRPGLLSRIAQVLLKHRIHLHTAKIATLGERAEDTFLITGAELENPKEVLRLEADLRQQLQATH</sequence>
<dbReference type="PANTHER" id="PTHR47320">
    <property type="entry name" value="BIFUNCTIONAL URIDYLYLTRANSFERASE/URIDYLYL-REMOVING ENZYME"/>
    <property type="match status" value="1"/>
</dbReference>
<dbReference type="NCBIfam" id="NF002837">
    <property type="entry name" value="PRK03059.1"/>
    <property type="match status" value="1"/>
</dbReference>
<evidence type="ECO:0000259" key="8">
    <source>
        <dbReference type="PROSITE" id="PS51671"/>
    </source>
</evidence>
<comment type="activity regulation">
    <text evidence="7">Uridylyltransferase (UTase) activity is inhibited by glutamine, while glutamine activates uridylyl-removing (UR) activity.</text>
</comment>
<dbReference type="OrthoDB" id="9758038at2"/>
<dbReference type="CDD" id="cd05401">
    <property type="entry name" value="NT_GlnE_GlnD_like"/>
    <property type="match status" value="1"/>
</dbReference>
<accession>S6ALA3</accession>
<dbReference type="SUPFAM" id="SSF109604">
    <property type="entry name" value="HD-domain/PDEase-like"/>
    <property type="match status" value="1"/>
</dbReference>
<dbReference type="AlphaFoldDB" id="S6ALA3"/>
<feature type="domain" description="HD" evidence="9">
    <location>
        <begin position="438"/>
        <end position="560"/>
    </location>
</feature>
<dbReference type="InterPro" id="IPR045865">
    <property type="entry name" value="ACT-like_dom_sf"/>
</dbReference>
<dbReference type="CDD" id="cd00077">
    <property type="entry name" value="HDc"/>
    <property type="match status" value="1"/>
</dbReference>
<dbReference type="GO" id="GO:0006808">
    <property type="term" value="P:regulation of nitrogen utilization"/>
    <property type="evidence" value="ECO:0007669"/>
    <property type="project" value="UniProtKB-UniRule"/>
</dbReference>
<dbReference type="InterPro" id="IPR003607">
    <property type="entry name" value="HD/PDEase_dom"/>
</dbReference>
<name>S6ALA3_SULDS</name>
<dbReference type="GO" id="GO:0008773">
    <property type="term" value="F:[protein-PII] uridylyltransferase activity"/>
    <property type="evidence" value="ECO:0007669"/>
    <property type="project" value="UniProtKB-UniRule"/>
</dbReference>
<gene>
    <name evidence="7" type="primary">glnD</name>
    <name evidence="10" type="ORF">SCD_n01638</name>
</gene>
<dbReference type="Pfam" id="PF08335">
    <property type="entry name" value="GlnD_UR_UTase"/>
    <property type="match status" value="1"/>
</dbReference>
<evidence type="ECO:0000256" key="2">
    <source>
        <dbReference type="ARBA" id="ARBA00022695"/>
    </source>
</evidence>
<evidence type="ECO:0000256" key="1">
    <source>
        <dbReference type="ARBA" id="ARBA00022679"/>
    </source>
</evidence>
<dbReference type="PANTHER" id="PTHR47320:SF1">
    <property type="entry name" value="BIFUNCTIONAL URIDYLYLTRANSFERASE_URIDYLYL-REMOVING ENZYME"/>
    <property type="match status" value="1"/>
</dbReference>
<evidence type="ECO:0000259" key="9">
    <source>
        <dbReference type="PROSITE" id="PS51831"/>
    </source>
</evidence>
<dbReference type="InterPro" id="IPR043519">
    <property type="entry name" value="NT_sf"/>
</dbReference>
<dbReference type="PROSITE" id="PS51671">
    <property type="entry name" value="ACT"/>
    <property type="match status" value="2"/>
</dbReference>
<feature type="region of interest" description="Uridylyltransferase" evidence="7">
    <location>
        <begin position="1"/>
        <end position="319"/>
    </location>
</feature>
<dbReference type="Gene3D" id="1.10.3210.10">
    <property type="entry name" value="Hypothetical protein af1432"/>
    <property type="match status" value="1"/>
</dbReference>
<keyword evidence="3" id="KW-0677">Repeat</keyword>
<keyword evidence="2 7" id="KW-0548">Nucleotidyltransferase</keyword>
<dbReference type="CDD" id="cd04900">
    <property type="entry name" value="ACT_UUR-like_1"/>
    <property type="match status" value="1"/>
</dbReference>
<comment type="caution">
    <text evidence="7">Lacks conserved residue(s) required for the propagation of feature annotation.</text>
</comment>
<dbReference type="HOGENOM" id="CLU_012833_0_0_4"/>
<dbReference type="EMBL" id="AP013066">
    <property type="protein sequence ID" value="BAN35459.1"/>
    <property type="molecule type" value="Genomic_DNA"/>
</dbReference>
<dbReference type="InterPro" id="IPR002912">
    <property type="entry name" value="ACT_dom"/>
</dbReference>
<evidence type="ECO:0000313" key="11">
    <source>
        <dbReference type="Proteomes" id="UP000015559"/>
    </source>
</evidence>
<dbReference type="STRING" id="1163617.SCD_n01638"/>
<reference evidence="10 11" key="1">
    <citation type="journal article" date="2012" name="Appl. Environ. Microbiol.">
        <title>Draft genome sequence of a psychrotolerant sulfur-oxidizing bacterium, Sulfuricella denitrificans skB26, and proteomic insights into cold adaptation.</title>
        <authorList>
            <person name="Watanabe T."/>
            <person name="Kojima H."/>
            <person name="Fukui M."/>
        </authorList>
    </citation>
    <scope>NUCLEOTIDE SEQUENCE [LARGE SCALE GENOMIC DNA]</scope>
    <source>
        <strain evidence="11">skB26</strain>
    </source>
</reference>
<keyword evidence="5 7" id="KW-0460">Magnesium</keyword>
<comment type="function">
    <text evidence="7">Modifies, by uridylylation and deuridylylation, the PII regulatory proteins (GlnB and homologs), in response to the nitrogen status of the cell that GlnD senses through the glutamine level. Under low glutamine levels, catalyzes the conversion of the PII proteins and UTP to PII-UMP and PPi, while under higher glutamine levels, GlnD hydrolyzes PII-UMP to PII and UMP (deuridylylation). Thus, controls uridylylation state and activity of the PII proteins, and plays an important role in the regulation of nitrogen metabolism.</text>
</comment>
<dbReference type="PROSITE" id="PS51831">
    <property type="entry name" value="HD"/>
    <property type="match status" value="1"/>
</dbReference>
<dbReference type="SUPFAM" id="SSF55021">
    <property type="entry name" value="ACT-like"/>
    <property type="match status" value="2"/>
</dbReference>
<dbReference type="GO" id="GO:0008081">
    <property type="term" value="F:phosphoric diester hydrolase activity"/>
    <property type="evidence" value="ECO:0007669"/>
    <property type="project" value="UniProtKB-UniRule"/>
</dbReference>
<evidence type="ECO:0000256" key="4">
    <source>
        <dbReference type="ARBA" id="ARBA00022801"/>
    </source>
</evidence>
<dbReference type="InterPro" id="IPR013546">
    <property type="entry name" value="PII_UdlTrfase/GS_AdlTrfase"/>
</dbReference>
<evidence type="ECO:0000256" key="5">
    <source>
        <dbReference type="ARBA" id="ARBA00022842"/>
    </source>
</evidence>
<keyword evidence="11" id="KW-1185">Reference proteome</keyword>
<keyword evidence="6 7" id="KW-0511">Multifunctional enzyme</keyword>
<organism evidence="10 11">
    <name type="scientific">Sulfuricella denitrificans (strain DSM 22764 / NBRC 105220 / skB26)</name>
    <dbReference type="NCBI Taxonomy" id="1163617"/>
    <lineage>
        <taxon>Bacteria</taxon>
        <taxon>Pseudomonadati</taxon>
        <taxon>Pseudomonadota</taxon>
        <taxon>Betaproteobacteria</taxon>
        <taxon>Nitrosomonadales</taxon>
        <taxon>Sulfuricellaceae</taxon>
        <taxon>Sulfuricella</taxon>
    </lineage>
</organism>
<dbReference type="SUPFAM" id="SSF81593">
    <property type="entry name" value="Nucleotidyltransferase substrate binding subunit/domain"/>
    <property type="match status" value="1"/>
</dbReference>
<dbReference type="KEGG" id="sdr:SCD_n01638"/>
<keyword evidence="1 7" id="KW-0808">Transferase</keyword>
<dbReference type="Pfam" id="PF01966">
    <property type="entry name" value="HD"/>
    <property type="match status" value="1"/>
</dbReference>
<evidence type="ECO:0000256" key="3">
    <source>
        <dbReference type="ARBA" id="ARBA00022737"/>
    </source>
</evidence>
<comment type="catalytic activity">
    <reaction evidence="7">
        <text>[protein-PII]-uridylyl-L-tyrosine + H2O = [protein-PII]-L-tyrosine + UMP + H(+)</text>
        <dbReference type="Rhea" id="RHEA:48600"/>
        <dbReference type="Rhea" id="RHEA-COMP:12147"/>
        <dbReference type="Rhea" id="RHEA-COMP:12148"/>
        <dbReference type="ChEBI" id="CHEBI:15377"/>
        <dbReference type="ChEBI" id="CHEBI:15378"/>
        <dbReference type="ChEBI" id="CHEBI:46858"/>
        <dbReference type="ChEBI" id="CHEBI:57865"/>
        <dbReference type="ChEBI" id="CHEBI:90602"/>
    </reaction>
</comment>
<feature type="domain" description="ACT" evidence="8">
    <location>
        <begin position="786"/>
        <end position="856"/>
    </location>
</feature>
<evidence type="ECO:0000256" key="6">
    <source>
        <dbReference type="ARBA" id="ARBA00023268"/>
    </source>
</evidence>
<dbReference type="SUPFAM" id="SSF81301">
    <property type="entry name" value="Nucleotidyltransferase"/>
    <property type="match status" value="1"/>
</dbReference>
<dbReference type="PIRSF" id="PIRSF006288">
    <property type="entry name" value="PII_uridyltransf"/>
    <property type="match status" value="1"/>
</dbReference>
<dbReference type="Gene3D" id="3.30.70.260">
    <property type="match status" value="1"/>
</dbReference>
<keyword evidence="4 7" id="KW-0378">Hydrolase</keyword>
<dbReference type="SMART" id="SM00471">
    <property type="entry name" value="HDc"/>
    <property type="match status" value="1"/>
</dbReference>
<dbReference type="InterPro" id="IPR006674">
    <property type="entry name" value="HD_domain"/>
</dbReference>
<dbReference type="EC" id="2.7.7.59" evidence="7"/>
<dbReference type="InterPro" id="IPR010043">
    <property type="entry name" value="UTase/UR"/>
</dbReference>
<evidence type="ECO:0000256" key="7">
    <source>
        <dbReference type="HAMAP-Rule" id="MF_00277"/>
    </source>
</evidence>
<comment type="cofactor">
    <cofactor evidence="7">
        <name>Mg(2+)</name>
        <dbReference type="ChEBI" id="CHEBI:18420"/>
    </cofactor>
</comment>
<feature type="domain" description="ACT" evidence="8">
    <location>
        <begin position="677"/>
        <end position="754"/>
    </location>
</feature>
<dbReference type="HAMAP" id="MF_00277">
    <property type="entry name" value="PII_uridylyl_transf"/>
    <property type="match status" value="1"/>
</dbReference>
<protein>
    <recommendedName>
        <fullName evidence="7">Bifunctional uridylyltransferase/uridylyl-removing enzyme</fullName>
        <shortName evidence="7">UTase/UR</shortName>
    </recommendedName>
    <alternativeName>
        <fullName evidence="7">Bifunctional [protein-PII] modification enzyme</fullName>
    </alternativeName>
    <alternativeName>
        <fullName evidence="7">Bifunctional nitrogen sensor protein</fullName>
    </alternativeName>
    <domain>
        <recommendedName>
            <fullName evidence="7">[Protein-PII] uridylyltransferase</fullName>
            <shortName evidence="7">PII uridylyltransferase</shortName>
            <shortName evidence="7">UTase</shortName>
            <ecNumber evidence="7">2.7.7.59</ecNumber>
        </recommendedName>
    </domain>
    <domain>
        <recommendedName>
            <fullName evidence="7">[Protein-PII]-UMP uridylyl-removing enzyme</fullName>
            <shortName evidence="7">UR</shortName>
            <ecNumber evidence="7">3.1.4.-</ecNumber>
        </recommendedName>
    </domain>
</protein>